<gene>
    <name evidence="2" type="ORF">BN3087_400024</name>
</gene>
<accession>A0A0S4XMW3</accession>
<dbReference type="EMBL" id="FAXN01000041">
    <property type="protein sequence ID" value="CUV65648.1"/>
    <property type="molecule type" value="Genomic_DNA"/>
</dbReference>
<feature type="chain" id="PRO_5006629780" description="Outer membrane porin" evidence="1">
    <location>
        <begin position="18"/>
        <end position="410"/>
    </location>
</feature>
<protein>
    <recommendedName>
        <fullName evidence="3">Outer membrane porin</fullName>
    </recommendedName>
</protein>
<feature type="signal peptide" evidence="1">
    <location>
        <begin position="1"/>
        <end position="17"/>
    </location>
</feature>
<dbReference type="AlphaFoldDB" id="A0A0S4XMW3"/>
<evidence type="ECO:0000256" key="1">
    <source>
        <dbReference type="SAM" id="SignalP"/>
    </source>
</evidence>
<organism evidence="2">
    <name type="scientific">Sulfurovum sp. enrichment culture clone C5</name>
    <dbReference type="NCBI Taxonomy" id="497650"/>
    <lineage>
        <taxon>Bacteria</taxon>
        <taxon>Pseudomonadati</taxon>
        <taxon>Campylobacterota</taxon>
        <taxon>Epsilonproteobacteria</taxon>
        <taxon>Campylobacterales</taxon>
        <taxon>Sulfurovaceae</taxon>
        <taxon>Sulfurovum</taxon>
        <taxon>environmental samples</taxon>
    </lineage>
</organism>
<name>A0A0S4XMW3_9BACT</name>
<dbReference type="InterPro" id="IPR023614">
    <property type="entry name" value="Porin_dom_sf"/>
</dbReference>
<dbReference type="Gene3D" id="2.40.160.10">
    <property type="entry name" value="Porin"/>
    <property type="match status" value="1"/>
</dbReference>
<keyword evidence="1" id="KW-0732">Signal</keyword>
<evidence type="ECO:0000313" key="2">
    <source>
        <dbReference type="EMBL" id="CUV65648.1"/>
    </source>
</evidence>
<proteinExistence type="predicted"/>
<reference evidence="2" key="1">
    <citation type="submission" date="2015-11" db="EMBL/GenBank/DDBJ databases">
        <authorList>
            <person name="Zhang Y."/>
            <person name="Guo Z."/>
        </authorList>
    </citation>
    <scope>NUCLEOTIDE SEQUENCE</scope>
    <source>
        <strain evidence="2">BN30871</strain>
    </source>
</reference>
<evidence type="ECO:0008006" key="3">
    <source>
        <dbReference type="Google" id="ProtNLM"/>
    </source>
</evidence>
<sequence>MKKTLLLSMIVSTMIFAGGDIAPVEPAVVAPVAPVAESGWKFSGQGVFYYETSDFYWNGPQQNLFNQDSALANVGLQLTATNDNLVGGVGFGVQLNGLGTLGLEEDVVSHPMQMAGDSLNSAYISQLYLTYGINNTSLKVGRQELPKALSPFAFSEDWNVFKNTFDAALVVNTDIPNTTLVGAWVRDANQNGYAWYYLHGWGSTGNMNEFNKANGSDGIWMLTAQNKSIENLTLTGSLYYANDYANILWLDAGYDAGFANIGLQGGAVWLDAGGTTDTKAFGIKASKKLFDVVNASVAYSHINDSSAGIFNVGGATSTLYTSMLAEQYAFGDINDNNKFVLRADADVLGGNIGGALGYTDFGDDTDTKEFDISYSKKITDNIDASATYAYIDYRNGNDFNIIRLIGRYNF</sequence>